<dbReference type="AlphaFoldDB" id="A0AAW2BQ16"/>
<evidence type="ECO:0000313" key="2">
    <source>
        <dbReference type="EMBL" id="KAK9987014.1"/>
    </source>
</evidence>
<keyword evidence="3" id="KW-1185">Reference proteome</keyword>
<evidence type="ECO:0000313" key="3">
    <source>
        <dbReference type="Proteomes" id="UP001459277"/>
    </source>
</evidence>
<name>A0AAW2BQ16_9ROSI</name>
<evidence type="ECO:0000256" key="1">
    <source>
        <dbReference type="SAM" id="MobiDB-lite"/>
    </source>
</evidence>
<organism evidence="2 3">
    <name type="scientific">Lithocarpus litseifolius</name>
    <dbReference type="NCBI Taxonomy" id="425828"/>
    <lineage>
        <taxon>Eukaryota</taxon>
        <taxon>Viridiplantae</taxon>
        <taxon>Streptophyta</taxon>
        <taxon>Embryophyta</taxon>
        <taxon>Tracheophyta</taxon>
        <taxon>Spermatophyta</taxon>
        <taxon>Magnoliopsida</taxon>
        <taxon>eudicotyledons</taxon>
        <taxon>Gunneridae</taxon>
        <taxon>Pentapetalae</taxon>
        <taxon>rosids</taxon>
        <taxon>fabids</taxon>
        <taxon>Fagales</taxon>
        <taxon>Fagaceae</taxon>
        <taxon>Lithocarpus</taxon>
    </lineage>
</organism>
<gene>
    <name evidence="2" type="ORF">SO802_031965</name>
</gene>
<dbReference type="Proteomes" id="UP001459277">
    <property type="component" value="Unassembled WGS sequence"/>
</dbReference>
<protein>
    <submittedName>
        <fullName evidence="2">Uncharacterized protein</fullName>
    </submittedName>
</protein>
<feature type="compositionally biased region" description="Basic and acidic residues" evidence="1">
    <location>
        <begin position="93"/>
        <end position="103"/>
    </location>
</feature>
<dbReference type="EMBL" id="JAZDWU010000011">
    <property type="protein sequence ID" value="KAK9987014.1"/>
    <property type="molecule type" value="Genomic_DNA"/>
</dbReference>
<feature type="compositionally biased region" description="Polar residues" evidence="1">
    <location>
        <begin position="118"/>
        <end position="128"/>
    </location>
</feature>
<sequence>MLFQDLEVYIDFVEFWMPRVEIKEIENEVCSDINKPNDRMAVMTFISILTTHTEETGFSMGSHEACSYDGGDLLDRSHFPDLEDNNCAIGNNDGERQKFHEPLNDENGNKVNTPEPKSYQNASELKADSSSVPFAFRSLDEEDKRANLPDDDTVSSSNQGELLLWVNDYSVHYVGLNYHLVLLRKGKSTLIFILLRDCIKRNLAVTQEC</sequence>
<comment type="caution">
    <text evidence="2">The sequence shown here is derived from an EMBL/GenBank/DDBJ whole genome shotgun (WGS) entry which is preliminary data.</text>
</comment>
<reference evidence="2 3" key="1">
    <citation type="submission" date="2024-01" db="EMBL/GenBank/DDBJ databases">
        <title>A telomere-to-telomere, gap-free genome of sweet tea (Lithocarpus litseifolius).</title>
        <authorList>
            <person name="Zhou J."/>
        </authorList>
    </citation>
    <scope>NUCLEOTIDE SEQUENCE [LARGE SCALE GENOMIC DNA]</scope>
    <source>
        <strain evidence="2">Zhou-2022a</strain>
        <tissue evidence="2">Leaf</tissue>
    </source>
</reference>
<feature type="region of interest" description="Disordered" evidence="1">
    <location>
        <begin position="90"/>
        <end position="128"/>
    </location>
</feature>
<accession>A0AAW2BQ16</accession>
<proteinExistence type="predicted"/>